<protein>
    <recommendedName>
        <fullName evidence="4">DUF2628 domain-containing protein</fullName>
    </recommendedName>
</protein>
<dbReference type="RefSeq" id="WP_005871307.1">
    <property type="nucleotide sequence ID" value="NZ_ACYG01000024.1"/>
</dbReference>
<feature type="transmembrane region" description="Helical" evidence="1">
    <location>
        <begin position="48"/>
        <end position="68"/>
    </location>
</feature>
<keyword evidence="1" id="KW-1133">Transmembrane helix</keyword>
<reference evidence="2 3" key="1">
    <citation type="submission" date="2009-07" db="EMBL/GenBank/DDBJ databases">
        <authorList>
            <person name="Madupu R."/>
            <person name="Sebastian Y."/>
            <person name="Durkin A.S."/>
            <person name="Torralba M."/>
            <person name="Methe B."/>
            <person name="Sutton G.G."/>
            <person name="Strausberg R.L."/>
            <person name="Nelson K.E."/>
        </authorList>
    </citation>
    <scope>NUCLEOTIDE SEQUENCE [LARGE SCALE GENOMIC DNA]</scope>
    <source>
        <strain evidence="2 3">RM3268</strain>
    </source>
</reference>
<dbReference type="AlphaFoldDB" id="C8PHU9"/>
<accession>C8PHU9</accession>
<keyword evidence="1" id="KW-0472">Membrane</keyword>
<evidence type="ECO:0000313" key="3">
    <source>
        <dbReference type="Proteomes" id="UP000005709"/>
    </source>
</evidence>
<feature type="transmembrane region" description="Helical" evidence="1">
    <location>
        <begin position="98"/>
        <end position="119"/>
    </location>
</feature>
<feature type="transmembrane region" description="Helical" evidence="1">
    <location>
        <begin position="74"/>
        <end position="91"/>
    </location>
</feature>
<dbReference type="STRING" id="824.CGRAC_1808"/>
<sequence>MTDYAREILSDGKLLRQKLEIFLQTPSKVEIYARACEKFFAAGKQRELNYVSTWSWWAFFGTLFFFLYRKEYKIAAALFAFVVISCFIPFLDEYDRSIGMAVSVSSGTMAKYFVCYRFVALLDKQDDEALRRGGGVNRWAIWLAVVFYALVAIVFALIISNGGKIQ</sequence>
<keyword evidence="1" id="KW-0812">Transmembrane</keyword>
<evidence type="ECO:0000313" key="2">
    <source>
        <dbReference type="EMBL" id="EEV17713.1"/>
    </source>
</evidence>
<feature type="transmembrane region" description="Helical" evidence="1">
    <location>
        <begin position="139"/>
        <end position="159"/>
    </location>
</feature>
<evidence type="ECO:0000256" key="1">
    <source>
        <dbReference type="SAM" id="Phobius"/>
    </source>
</evidence>
<dbReference type="eggNOG" id="ENOG5032N2W">
    <property type="taxonomic scope" value="Bacteria"/>
</dbReference>
<proteinExistence type="predicted"/>
<organism evidence="2 3">
    <name type="scientific">Campylobacter gracilis RM3268</name>
    <dbReference type="NCBI Taxonomy" id="553220"/>
    <lineage>
        <taxon>Bacteria</taxon>
        <taxon>Pseudomonadati</taxon>
        <taxon>Campylobacterota</taxon>
        <taxon>Epsilonproteobacteria</taxon>
        <taxon>Campylobacterales</taxon>
        <taxon>Campylobacteraceae</taxon>
        <taxon>Campylobacter</taxon>
    </lineage>
</organism>
<keyword evidence="3" id="KW-1185">Reference proteome</keyword>
<name>C8PHU9_9BACT</name>
<dbReference type="Proteomes" id="UP000005709">
    <property type="component" value="Unassembled WGS sequence"/>
</dbReference>
<comment type="caution">
    <text evidence="2">The sequence shown here is derived from an EMBL/GenBank/DDBJ whole genome shotgun (WGS) entry which is preliminary data.</text>
</comment>
<dbReference type="EMBL" id="ACYG01000024">
    <property type="protein sequence ID" value="EEV17713.1"/>
    <property type="molecule type" value="Genomic_DNA"/>
</dbReference>
<gene>
    <name evidence="2" type="ORF">CAMGR0001_0545</name>
</gene>
<dbReference type="OrthoDB" id="5363673at2"/>
<evidence type="ECO:0008006" key="4">
    <source>
        <dbReference type="Google" id="ProtNLM"/>
    </source>
</evidence>